<dbReference type="PANTHER" id="PTHR20923">
    <property type="entry name" value="BAT4 PROTEIN-RELATED"/>
    <property type="match status" value="1"/>
</dbReference>
<evidence type="ECO:0000313" key="3">
    <source>
        <dbReference type="Proteomes" id="UP001233271"/>
    </source>
</evidence>
<dbReference type="EMBL" id="AP028214">
    <property type="protein sequence ID" value="BEI90556.1"/>
    <property type="molecule type" value="Genomic_DNA"/>
</dbReference>
<name>A0AA48IFJ6_9TREE</name>
<dbReference type="InterPro" id="IPR039146">
    <property type="entry name" value="GPANK1"/>
</dbReference>
<dbReference type="GeneID" id="85494426"/>
<feature type="region of interest" description="Disordered" evidence="1">
    <location>
        <begin position="169"/>
        <end position="194"/>
    </location>
</feature>
<evidence type="ECO:0008006" key="4">
    <source>
        <dbReference type="Google" id="ProtNLM"/>
    </source>
</evidence>
<proteinExistence type="predicted"/>
<feature type="compositionally biased region" description="Low complexity" evidence="1">
    <location>
        <begin position="138"/>
        <end position="155"/>
    </location>
</feature>
<dbReference type="RefSeq" id="XP_060455821.1">
    <property type="nucleotide sequence ID" value="XM_060599093.1"/>
</dbReference>
<accession>A0AA48IFJ6</accession>
<feature type="compositionally biased region" description="Acidic residues" evidence="1">
    <location>
        <begin position="255"/>
        <end position="267"/>
    </location>
</feature>
<dbReference type="AlphaFoldDB" id="A0AA48IFJ6"/>
<reference evidence="2" key="1">
    <citation type="journal article" date="2023" name="BMC Genomics">
        <title>Chromosome-level genome assemblies of Cutaneotrichosporon spp. (Trichosporonales, Basidiomycota) reveal imbalanced evolution between nucleotide sequences and chromosome synteny.</title>
        <authorList>
            <person name="Kobayashi Y."/>
            <person name="Kayamori A."/>
            <person name="Aoki K."/>
            <person name="Shiwa Y."/>
            <person name="Matsutani M."/>
            <person name="Fujita N."/>
            <person name="Sugita T."/>
            <person name="Iwasaki W."/>
            <person name="Tanaka N."/>
            <person name="Takashima M."/>
        </authorList>
    </citation>
    <scope>NUCLEOTIDE SEQUENCE</scope>
    <source>
        <strain evidence="2">HIS019</strain>
    </source>
</reference>
<gene>
    <name evidence="2" type="ORF">CcaverHIS019_0306260</name>
</gene>
<feature type="region of interest" description="Disordered" evidence="1">
    <location>
        <begin position="310"/>
        <end position="351"/>
    </location>
</feature>
<evidence type="ECO:0000313" key="2">
    <source>
        <dbReference type="EMBL" id="BEI90556.1"/>
    </source>
</evidence>
<dbReference type="Proteomes" id="UP001233271">
    <property type="component" value="Chromosome 3"/>
</dbReference>
<evidence type="ECO:0000256" key="1">
    <source>
        <dbReference type="SAM" id="MobiDB-lite"/>
    </source>
</evidence>
<sequence length="351" mass="38250">MEDDERDERSGPSRRGLGFLAPPAYIRSHIPQPQEAAPRDWAAWRERNDWAAWKEWNINPAGHGGRKGPPVFVLAESSYDDLGRSVLDGFGVDVEEGLKENKVGDDGAAVADWYRSLSASARASPAPTEDPDHKASGPARTYARPSTPAAAPSAPIRVHRSEWFIRRALASAPKHPTPKPSTASIGSMLNIDTAKPAPPPIPRYVLGPENVGFSRLAALGWAGGGLGRPEGWTEDEVTAQAPRPSPETGVVDLTADSEDSEDEQDEEEIKHGPGRTAPIATALKFNRLGLGRIPAEKRVSHSYAEIERARLQGAGKRHDAKTEPSKKAKIKWAEQERRDREHRARIAAALR</sequence>
<feature type="region of interest" description="Disordered" evidence="1">
    <location>
        <begin position="224"/>
        <end position="277"/>
    </location>
</feature>
<dbReference type="KEGG" id="ccac:CcaHIS019_0306260"/>
<feature type="region of interest" description="Disordered" evidence="1">
    <location>
        <begin position="119"/>
        <end position="155"/>
    </location>
</feature>
<protein>
    <recommendedName>
        <fullName evidence="4">G-patch domain-containing protein</fullName>
    </recommendedName>
</protein>
<feature type="compositionally biased region" description="Basic and acidic residues" evidence="1">
    <location>
        <begin position="310"/>
        <end position="344"/>
    </location>
</feature>
<dbReference type="PANTHER" id="PTHR20923:SF1">
    <property type="entry name" value="G PATCH DOMAIN AND ANKYRIN REPEAT-CONTAINING PROTEIN 1"/>
    <property type="match status" value="1"/>
</dbReference>
<organism evidence="2 3">
    <name type="scientific">Cutaneotrichosporon cavernicola</name>
    <dbReference type="NCBI Taxonomy" id="279322"/>
    <lineage>
        <taxon>Eukaryota</taxon>
        <taxon>Fungi</taxon>
        <taxon>Dikarya</taxon>
        <taxon>Basidiomycota</taxon>
        <taxon>Agaricomycotina</taxon>
        <taxon>Tremellomycetes</taxon>
        <taxon>Trichosporonales</taxon>
        <taxon>Trichosporonaceae</taxon>
        <taxon>Cutaneotrichosporon</taxon>
    </lineage>
</organism>
<keyword evidence="3" id="KW-1185">Reference proteome</keyword>